<evidence type="ECO:0000313" key="9">
    <source>
        <dbReference type="EMBL" id="CAF2152345.1"/>
    </source>
</evidence>
<dbReference type="EMBL" id="CAJOBH010000064">
    <property type="protein sequence ID" value="CAF3755515.1"/>
    <property type="molecule type" value="Genomic_DNA"/>
</dbReference>
<dbReference type="Proteomes" id="UP000676336">
    <property type="component" value="Unassembled WGS sequence"/>
</dbReference>
<protein>
    <submittedName>
        <fullName evidence="7">Uncharacterized protein</fullName>
    </submittedName>
</protein>
<dbReference type="OrthoDB" id="2942533at2759"/>
<organism evidence="7 13">
    <name type="scientific">Rotaria magnacalcarata</name>
    <dbReference type="NCBI Taxonomy" id="392030"/>
    <lineage>
        <taxon>Eukaryota</taxon>
        <taxon>Metazoa</taxon>
        <taxon>Spiralia</taxon>
        <taxon>Gnathifera</taxon>
        <taxon>Rotifera</taxon>
        <taxon>Eurotatoria</taxon>
        <taxon>Bdelloidea</taxon>
        <taxon>Philodinida</taxon>
        <taxon>Philodinidae</taxon>
        <taxon>Rotaria</taxon>
    </lineage>
</organism>
<comment type="caution">
    <text evidence="7">The sequence shown here is derived from an EMBL/GenBank/DDBJ whole genome shotgun (WGS) entry which is preliminary data.</text>
</comment>
<dbReference type="EMBL" id="CAJOBI010000308">
    <property type="protein sequence ID" value="CAF3813580.1"/>
    <property type="molecule type" value="Genomic_DNA"/>
</dbReference>
<evidence type="ECO:0000313" key="8">
    <source>
        <dbReference type="EMBL" id="CAF1651198.1"/>
    </source>
</evidence>
<dbReference type="Proteomes" id="UP000681720">
    <property type="component" value="Unassembled WGS sequence"/>
</dbReference>
<dbReference type="SUPFAM" id="SSF48452">
    <property type="entry name" value="TPR-like"/>
    <property type="match status" value="3"/>
</dbReference>
<dbReference type="GO" id="GO:0006626">
    <property type="term" value="P:protein targeting to mitochondrion"/>
    <property type="evidence" value="ECO:0007669"/>
    <property type="project" value="TreeGrafter"/>
</dbReference>
<dbReference type="SMART" id="SM00028">
    <property type="entry name" value="TPR"/>
    <property type="match status" value="7"/>
</dbReference>
<sequence>MNDANNVLLGHTKKYNIPLSHLEYEYIEQCKDEIELEQIHKELISGEVGSHRILEQLTLDRIRNIQSLNSTLANQKSQETNEESISNLTVANDHPMNVIHSVSNSSNEYDSNFIVSQPIIDNDSKQTIPDYDEEWKKFERKVSADFDDHFEDSDSDEQSDSESYQNRKRLHTAEQQRLNGDTAFKAKNYQQAVDSYTKSITINNSSLTYMNRAKAYFKLNDHDACIQDCSQVLTTNPTFTQALFRRASCYFVKNQYDKAKLDLDSVLTIDPDNDEAQNLLNNVLTVREQNSNPNTGGDSNDMENQSSTATAFLPVPSSIIVDGEQQQVTTSMTHSMNIEMTDRHNSPSPTYDHLATNEYPITSSHYDDDDMALGDEAGGGLVEDPSDEEGRASRSITVSPTVDDDPDIQESIYPKPLDTPPMNAFSYQHRENHNINFGTHRNKYSTVHYHKTNDDFYDSYHTPVNDSISNVRNNSSYKYNTNSFNSRNDTYMQSTTINDAILNSNFGLTIQSWLQDFVKTQPSYRSSSMYDRIWSRSPTPWSLNKIQGDIEKYHASRNYKNAIEISKKLLHNGALDYHFHAESIVNALTGCAQCYLKSNEYVRAIQYTTEALQYNKNDDDALFCRAQAFENENLLLFSYADYVRVPYNSFNSHVAQRSCEKLEIEFNANGDETWREKLPSNQNDDEQYLTYLKLKTEYSETNAYEWYRTYADQYYDDGCFILAIKFYTKCIELQPDKTDVYLKRAGCYLNVFEPQKTIDDCDMVLKDDKDNFDALYRKAFAHKMSREYRSYESTLRECIRIQPTNQIVLTEYYNSQHEKIPRKKRRIRMNLIPSTSINSNSISYEELEQIRLATMFSNLSLNSNDIKDQCSFILHAPEKIFLESHDFSATNLIETIINLCRTMLRAEVHYQEAHKSIILPFSYTTFCFDILVELAKVPQVNVALCMIDEKYRTILDDLLSYYESLSTIYNDLEQLNSLKKL</sequence>
<evidence type="ECO:0000313" key="10">
    <source>
        <dbReference type="EMBL" id="CAF3755515.1"/>
    </source>
</evidence>
<keyword evidence="2" id="KW-0963">Cytoplasm</keyword>
<comment type="subcellular location">
    <subcellularLocation>
        <location evidence="1">Cytoplasm</location>
    </subcellularLocation>
</comment>
<evidence type="ECO:0000256" key="2">
    <source>
        <dbReference type="ARBA" id="ARBA00022490"/>
    </source>
</evidence>
<dbReference type="EMBL" id="CAJNOW010016610">
    <property type="protein sequence ID" value="CAF1651198.1"/>
    <property type="molecule type" value="Genomic_DNA"/>
</dbReference>
<proteinExistence type="predicted"/>
<feature type="repeat" description="TPR" evidence="5">
    <location>
        <begin position="585"/>
        <end position="618"/>
    </location>
</feature>
<dbReference type="Gene3D" id="1.25.40.10">
    <property type="entry name" value="Tetratricopeptide repeat domain"/>
    <property type="match status" value="3"/>
</dbReference>
<dbReference type="Proteomes" id="UP000663834">
    <property type="component" value="Unassembled WGS sequence"/>
</dbReference>
<dbReference type="InterPro" id="IPR011990">
    <property type="entry name" value="TPR-like_helical_dom_sf"/>
</dbReference>
<gene>
    <name evidence="10" type="ORF">BYL167_LOCUS568</name>
    <name evidence="7" type="ORF">CJN711_LOCUS3559</name>
    <name evidence="11" type="ORF">GIL414_LOCUS28</name>
    <name evidence="8" type="ORF">KQP761_LOCUS30008</name>
    <name evidence="9" type="ORF">MBJ925_LOCUS31506</name>
    <name evidence="12" type="ORF">SMN809_LOCUS1869</name>
</gene>
<evidence type="ECO:0000256" key="4">
    <source>
        <dbReference type="ARBA" id="ARBA00022803"/>
    </source>
</evidence>
<evidence type="ECO:0000313" key="12">
    <source>
        <dbReference type="EMBL" id="CAF3813580.1"/>
    </source>
</evidence>
<keyword evidence="4 5" id="KW-0802">TPR repeat</keyword>
<reference evidence="7" key="1">
    <citation type="submission" date="2021-02" db="EMBL/GenBank/DDBJ databases">
        <authorList>
            <person name="Nowell W R."/>
        </authorList>
    </citation>
    <scope>NUCLEOTIDE SEQUENCE</scope>
</reference>
<dbReference type="EMBL" id="CAJNRE010017186">
    <property type="protein sequence ID" value="CAF2152345.1"/>
    <property type="molecule type" value="Genomic_DNA"/>
</dbReference>
<dbReference type="GO" id="GO:0031072">
    <property type="term" value="F:heat shock protein binding"/>
    <property type="evidence" value="ECO:0007669"/>
    <property type="project" value="TreeGrafter"/>
</dbReference>
<dbReference type="PROSITE" id="PS50005">
    <property type="entry name" value="TPR"/>
    <property type="match status" value="2"/>
</dbReference>
<accession>A0A814INQ9</accession>
<dbReference type="InterPro" id="IPR019734">
    <property type="entry name" value="TPR_rpt"/>
</dbReference>
<evidence type="ECO:0000256" key="5">
    <source>
        <dbReference type="PROSITE-ProRule" id="PRU00339"/>
    </source>
</evidence>
<feature type="repeat" description="TPR" evidence="5">
    <location>
        <begin position="240"/>
        <end position="273"/>
    </location>
</feature>
<dbReference type="PANTHER" id="PTHR45984">
    <property type="entry name" value="RNA (RNA) POLYMERASE II ASSOCIATED PROTEIN HOMOLOG"/>
    <property type="match status" value="1"/>
</dbReference>
<evidence type="ECO:0000313" key="7">
    <source>
        <dbReference type="EMBL" id="CAF1026081.1"/>
    </source>
</evidence>
<evidence type="ECO:0000313" key="13">
    <source>
        <dbReference type="Proteomes" id="UP000663855"/>
    </source>
</evidence>
<dbReference type="InterPro" id="IPR051982">
    <property type="entry name" value="CiliaryAsmbly_MitoImport"/>
</dbReference>
<feature type="region of interest" description="Disordered" evidence="6">
    <location>
        <begin position="147"/>
        <end position="167"/>
    </location>
</feature>
<dbReference type="GO" id="GO:0005829">
    <property type="term" value="C:cytosol"/>
    <property type="evidence" value="ECO:0007669"/>
    <property type="project" value="TreeGrafter"/>
</dbReference>
<dbReference type="EMBL" id="CAJOBJ010000002">
    <property type="protein sequence ID" value="CAF3780445.1"/>
    <property type="molecule type" value="Genomic_DNA"/>
</dbReference>
<evidence type="ECO:0000256" key="6">
    <source>
        <dbReference type="SAM" id="MobiDB-lite"/>
    </source>
</evidence>
<dbReference type="Pfam" id="PF00515">
    <property type="entry name" value="TPR_1"/>
    <property type="match status" value="1"/>
</dbReference>
<feature type="compositionally biased region" description="Acidic residues" evidence="6">
    <location>
        <begin position="148"/>
        <end position="160"/>
    </location>
</feature>
<evidence type="ECO:0000256" key="3">
    <source>
        <dbReference type="ARBA" id="ARBA00022737"/>
    </source>
</evidence>
<evidence type="ECO:0000256" key="1">
    <source>
        <dbReference type="ARBA" id="ARBA00004496"/>
    </source>
</evidence>
<dbReference type="EMBL" id="CAJNOV010000521">
    <property type="protein sequence ID" value="CAF1026081.1"/>
    <property type="molecule type" value="Genomic_DNA"/>
</dbReference>
<feature type="region of interest" description="Disordered" evidence="6">
    <location>
        <begin position="367"/>
        <end position="408"/>
    </location>
</feature>
<dbReference type="GO" id="GO:0005739">
    <property type="term" value="C:mitochondrion"/>
    <property type="evidence" value="ECO:0007669"/>
    <property type="project" value="TreeGrafter"/>
</dbReference>
<keyword evidence="3" id="KW-0677">Repeat</keyword>
<name>A0A814INQ9_9BILA</name>
<evidence type="ECO:0000313" key="11">
    <source>
        <dbReference type="EMBL" id="CAF3780445.1"/>
    </source>
</evidence>
<dbReference type="Proteomes" id="UP000663824">
    <property type="component" value="Unassembled WGS sequence"/>
</dbReference>
<dbReference type="Pfam" id="PF13174">
    <property type="entry name" value="TPR_6"/>
    <property type="match status" value="1"/>
</dbReference>
<dbReference type="AlphaFoldDB" id="A0A814INQ9"/>
<dbReference type="PANTHER" id="PTHR45984:SF1">
    <property type="entry name" value="SPAG1 AXONEMAL DYNEIN ASSEMBLY FACTOR"/>
    <property type="match status" value="1"/>
</dbReference>
<dbReference type="Proteomes" id="UP000681967">
    <property type="component" value="Unassembled WGS sequence"/>
</dbReference>
<dbReference type="Proteomes" id="UP000663855">
    <property type="component" value="Unassembled WGS sequence"/>
</dbReference>